<dbReference type="NCBIfam" id="TIGR02602">
    <property type="entry name" value="8TM_EpsH"/>
    <property type="match status" value="1"/>
</dbReference>
<dbReference type="InterPro" id="IPR014263">
    <property type="entry name" value="Methanolan_biosynth_EpsI"/>
</dbReference>
<feature type="transmembrane region" description="Helical" evidence="8">
    <location>
        <begin position="131"/>
        <end position="148"/>
    </location>
</feature>
<sequence length="516" mass="56398">MNPPVPTPASFAAHPGWRTALPTLIVVLAVILVLFRETALAMASIWARSDTYAHGFIVPPITLWLIWRIRSSLAVLAPKPSYLAVLLFAGAGFAWFLGELAAVNVIPQFALVFMLVLAVPAVLGWKVARRMTFPLLFLFFAVPFGEFATAKLMDWTAYFTILGLRFSGIPVLSEGLRFVIPTGSWSVVEACSGIRYLIASVTVGTLFAYLTYYSLRRRLLFVAAAIIVPIIANWARAYMIVMIGHLSGNTLAVGVDHLVYGWVFFGMVIMAMFWIGARWREDEPAPEPEPAALSVLPDRPASSSWGAALATVLVGSLWVYAQWQMEHNLAPPITQLPSFGQVAGWQSAPQGIDDWQPGFVNPAASMQMSLQSDGRLAGLFLAYYRNQDQQHRLVSSTNVLVTGDDHVWTRVTGGTREISFNQQAIKVRTAVLSAGDGKRLLVWQWYWVNGRWTASDALAKAYTALSRLSGKGDDSAVIILYAPQSQAGGGEAALEELARAAAPVIEKTLQQTAAAR</sequence>
<accession>A0A1A8XXQ8</accession>
<dbReference type="InterPro" id="IPR013426">
    <property type="entry name" value="EpsH-like"/>
</dbReference>
<dbReference type="NCBIfam" id="TIGR02914">
    <property type="entry name" value="EpsI_fam"/>
    <property type="match status" value="1"/>
</dbReference>
<dbReference type="Pfam" id="PF11984">
    <property type="entry name" value="DUF3485"/>
    <property type="match status" value="1"/>
</dbReference>
<evidence type="ECO:0000313" key="11">
    <source>
        <dbReference type="Proteomes" id="UP000199169"/>
    </source>
</evidence>
<evidence type="ECO:0000256" key="8">
    <source>
        <dbReference type="SAM" id="Phobius"/>
    </source>
</evidence>
<dbReference type="AlphaFoldDB" id="A0A1A8XXQ8"/>
<dbReference type="RefSeq" id="WP_186408472.1">
    <property type="nucleotide sequence ID" value="NZ_FLQX01000143.1"/>
</dbReference>
<dbReference type="EMBL" id="FLQX01000143">
    <property type="protein sequence ID" value="SBT08828.1"/>
    <property type="molecule type" value="Genomic_DNA"/>
</dbReference>
<comment type="subcellular location">
    <subcellularLocation>
        <location evidence="1">Cell membrane</location>
        <topology evidence="1">Multi-pass membrane protein</topology>
    </subcellularLocation>
</comment>
<organism evidence="10 11">
    <name type="scientific">Candidatus Accumulibacter aalborgensis</name>
    <dbReference type="NCBI Taxonomy" id="1860102"/>
    <lineage>
        <taxon>Bacteria</taxon>
        <taxon>Pseudomonadati</taxon>
        <taxon>Pseudomonadota</taxon>
        <taxon>Betaproteobacteria</taxon>
        <taxon>Candidatus Accumulibacter</taxon>
    </lineage>
</organism>
<keyword evidence="5" id="KW-0378">Hydrolase</keyword>
<feature type="domain" description="Methanolan biosynthesis EpsI" evidence="9">
    <location>
        <begin position="310"/>
        <end position="507"/>
    </location>
</feature>
<feature type="transmembrane region" description="Helical" evidence="8">
    <location>
        <begin position="105"/>
        <end position="125"/>
    </location>
</feature>
<evidence type="ECO:0000256" key="2">
    <source>
        <dbReference type="ARBA" id="ARBA00022475"/>
    </source>
</evidence>
<evidence type="ECO:0000259" key="9">
    <source>
        <dbReference type="Pfam" id="PF11984"/>
    </source>
</evidence>
<keyword evidence="2" id="KW-1003">Cell membrane</keyword>
<name>A0A1A8XXQ8_9PROT</name>
<feature type="transmembrane region" description="Helical" evidence="8">
    <location>
        <begin position="259"/>
        <end position="277"/>
    </location>
</feature>
<gene>
    <name evidence="10" type="ORF">ACCAA_640022</name>
</gene>
<keyword evidence="11" id="KW-1185">Reference proteome</keyword>
<dbReference type="STRING" id="1860102.ACCAA_640022"/>
<keyword evidence="3" id="KW-0645">Protease</keyword>
<dbReference type="InterPro" id="IPR019127">
    <property type="entry name" value="Exosortase"/>
</dbReference>
<protein>
    <submittedName>
        <fullName evidence="10">Exosortase 1</fullName>
    </submittedName>
</protein>
<dbReference type="GO" id="GO:0005886">
    <property type="term" value="C:plasma membrane"/>
    <property type="evidence" value="ECO:0007669"/>
    <property type="project" value="UniProtKB-SubCell"/>
</dbReference>
<proteinExistence type="predicted"/>
<dbReference type="InterPro" id="IPR026392">
    <property type="entry name" value="Exo/Archaeosortase_dom"/>
</dbReference>
<keyword evidence="7 8" id="KW-0472">Membrane</keyword>
<dbReference type="NCBIfam" id="TIGR03109">
    <property type="entry name" value="exosort_XrtA"/>
    <property type="match status" value="1"/>
</dbReference>
<feature type="transmembrane region" description="Helical" evidence="8">
    <location>
        <begin position="81"/>
        <end position="98"/>
    </location>
</feature>
<evidence type="ECO:0000256" key="4">
    <source>
        <dbReference type="ARBA" id="ARBA00022692"/>
    </source>
</evidence>
<dbReference type="NCBIfam" id="TIGR04178">
    <property type="entry name" value="exo_archaeo"/>
    <property type="match status" value="1"/>
</dbReference>
<feature type="transmembrane region" description="Helical" evidence="8">
    <location>
        <begin position="193"/>
        <end position="212"/>
    </location>
</feature>
<dbReference type="GO" id="GO:0008233">
    <property type="term" value="F:peptidase activity"/>
    <property type="evidence" value="ECO:0007669"/>
    <property type="project" value="UniProtKB-KW"/>
</dbReference>
<evidence type="ECO:0000256" key="3">
    <source>
        <dbReference type="ARBA" id="ARBA00022670"/>
    </source>
</evidence>
<feature type="transmembrane region" description="Helical" evidence="8">
    <location>
        <begin position="20"/>
        <end position="39"/>
    </location>
</feature>
<dbReference type="Pfam" id="PF09721">
    <property type="entry name" value="Exosortase_EpsH"/>
    <property type="match status" value="1"/>
</dbReference>
<evidence type="ECO:0000256" key="5">
    <source>
        <dbReference type="ARBA" id="ARBA00022801"/>
    </source>
</evidence>
<evidence type="ECO:0000256" key="7">
    <source>
        <dbReference type="ARBA" id="ARBA00023136"/>
    </source>
</evidence>
<keyword evidence="6 8" id="KW-1133">Transmembrane helix</keyword>
<feature type="transmembrane region" description="Helical" evidence="8">
    <location>
        <begin position="219"/>
        <end position="239"/>
    </location>
</feature>
<evidence type="ECO:0000256" key="6">
    <source>
        <dbReference type="ARBA" id="ARBA00022989"/>
    </source>
</evidence>
<reference evidence="10 11" key="1">
    <citation type="submission" date="2016-06" db="EMBL/GenBank/DDBJ databases">
        <authorList>
            <person name="Kjaerup R.B."/>
            <person name="Dalgaard T.S."/>
            <person name="Juul-Madsen H.R."/>
        </authorList>
    </citation>
    <scope>NUCLEOTIDE SEQUENCE [LARGE SCALE GENOMIC DNA]</scope>
    <source>
        <strain evidence="10">3</strain>
    </source>
</reference>
<evidence type="ECO:0000256" key="1">
    <source>
        <dbReference type="ARBA" id="ARBA00004651"/>
    </source>
</evidence>
<dbReference type="InterPro" id="IPR017540">
    <property type="entry name" value="Exosortase-1"/>
</dbReference>
<keyword evidence="4 8" id="KW-0812">Transmembrane</keyword>
<evidence type="ECO:0000313" key="10">
    <source>
        <dbReference type="EMBL" id="SBT08828.1"/>
    </source>
</evidence>
<dbReference type="Proteomes" id="UP000199169">
    <property type="component" value="Unassembled WGS sequence"/>
</dbReference>
<dbReference type="GO" id="GO:0006508">
    <property type="term" value="P:proteolysis"/>
    <property type="evidence" value="ECO:0007669"/>
    <property type="project" value="UniProtKB-KW"/>
</dbReference>